<accession>A0AAU9UXB2</accession>
<name>A0AAU9UXB2_EUPED</name>
<feature type="region of interest" description="Disordered" evidence="1">
    <location>
        <begin position="1"/>
        <end position="61"/>
    </location>
</feature>
<organism evidence="2 3">
    <name type="scientific">Euphydryas editha</name>
    <name type="common">Edith's checkerspot</name>
    <dbReference type="NCBI Taxonomy" id="104508"/>
    <lineage>
        <taxon>Eukaryota</taxon>
        <taxon>Metazoa</taxon>
        <taxon>Ecdysozoa</taxon>
        <taxon>Arthropoda</taxon>
        <taxon>Hexapoda</taxon>
        <taxon>Insecta</taxon>
        <taxon>Pterygota</taxon>
        <taxon>Neoptera</taxon>
        <taxon>Endopterygota</taxon>
        <taxon>Lepidoptera</taxon>
        <taxon>Glossata</taxon>
        <taxon>Ditrysia</taxon>
        <taxon>Papilionoidea</taxon>
        <taxon>Nymphalidae</taxon>
        <taxon>Nymphalinae</taxon>
        <taxon>Euphydryas</taxon>
    </lineage>
</organism>
<proteinExistence type="predicted"/>
<dbReference type="Proteomes" id="UP001153954">
    <property type="component" value="Unassembled WGS sequence"/>
</dbReference>
<comment type="caution">
    <text evidence="2">The sequence shown here is derived from an EMBL/GenBank/DDBJ whole genome shotgun (WGS) entry which is preliminary data.</text>
</comment>
<feature type="region of interest" description="Disordered" evidence="1">
    <location>
        <begin position="72"/>
        <end position="91"/>
    </location>
</feature>
<feature type="compositionally biased region" description="Basic and acidic residues" evidence="1">
    <location>
        <begin position="1"/>
        <end position="20"/>
    </location>
</feature>
<evidence type="ECO:0000313" key="2">
    <source>
        <dbReference type="EMBL" id="CAH2102502.1"/>
    </source>
</evidence>
<evidence type="ECO:0000256" key="1">
    <source>
        <dbReference type="SAM" id="MobiDB-lite"/>
    </source>
</evidence>
<keyword evidence="3" id="KW-1185">Reference proteome</keyword>
<dbReference type="AlphaFoldDB" id="A0AAU9UXB2"/>
<feature type="compositionally biased region" description="Polar residues" evidence="1">
    <location>
        <begin position="74"/>
        <end position="85"/>
    </location>
</feature>
<gene>
    <name evidence="2" type="ORF">EEDITHA_LOCUS17120</name>
</gene>
<protein>
    <submittedName>
        <fullName evidence="2">Uncharacterized protein</fullName>
    </submittedName>
</protein>
<evidence type="ECO:0000313" key="3">
    <source>
        <dbReference type="Proteomes" id="UP001153954"/>
    </source>
</evidence>
<reference evidence="2" key="1">
    <citation type="submission" date="2022-03" db="EMBL/GenBank/DDBJ databases">
        <authorList>
            <person name="Tunstrom K."/>
        </authorList>
    </citation>
    <scope>NUCLEOTIDE SEQUENCE</scope>
</reference>
<sequence>MESFVNDERIGPLPGGDRRGTFGADAGRDSMQTVSGSLLNRRARVGGPEDTTADQRGGEGVDDALQSRALPINSVGSSALTTNKAVNDDRRRKWSTEELEELMFCYFKARSGGAGYISRLEELFATRNPDNPKILKFNGNTLSNQARRVIKQNVISQELLNRIQKRAEGIVIVTTE</sequence>
<dbReference type="EMBL" id="CAKOGL010000025">
    <property type="protein sequence ID" value="CAH2102502.1"/>
    <property type="molecule type" value="Genomic_DNA"/>
</dbReference>